<evidence type="ECO:0000313" key="1">
    <source>
        <dbReference type="EMBL" id="ASV31607.1"/>
    </source>
</evidence>
<dbReference type="EMBL" id="CP022957">
    <property type="protein sequence ID" value="ASV31607.1"/>
    <property type="molecule type" value="Genomic_DNA"/>
</dbReference>
<dbReference type="Pfam" id="PF11322">
    <property type="entry name" value="DUF3124"/>
    <property type="match status" value="1"/>
</dbReference>
<evidence type="ECO:0000313" key="2">
    <source>
        <dbReference type="Proteomes" id="UP000215244"/>
    </source>
</evidence>
<dbReference type="Proteomes" id="UP000215244">
    <property type="component" value="Chromosome"/>
</dbReference>
<protein>
    <submittedName>
        <fullName evidence="1">Uncharacterized protein</fullName>
    </submittedName>
</protein>
<sequence length="169" mass="19176">MKNTIKILLLLLIFQSCKEKVEISSINPVDWEIRTIEFNLPDSLPHGTTYLSVYSQIYSQTEHKTHDLTATVSIKNVNKADSVYINKAEYYNTKGNSIRTYFDKPIFIAPMETVEIVIDERDQEGGTGANFLFDWTIKPNSNDPIFEAIMISTSGQQGLSFTTQGKKIN</sequence>
<dbReference type="KEGG" id="marb:CJ263_16065"/>
<dbReference type="PROSITE" id="PS51257">
    <property type="entry name" value="PROKAR_LIPOPROTEIN"/>
    <property type="match status" value="1"/>
</dbReference>
<name>A0A223V8N3_9FLAO</name>
<organism evidence="1 2">
    <name type="scientific">Maribacter cobaltidurans</name>
    <dbReference type="NCBI Taxonomy" id="1178778"/>
    <lineage>
        <taxon>Bacteria</taxon>
        <taxon>Pseudomonadati</taxon>
        <taxon>Bacteroidota</taxon>
        <taxon>Flavobacteriia</taxon>
        <taxon>Flavobacteriales</taxon>
        <taxon>Flavobacteriaceae</taxon>
        <taxon>Maribacter</taxon>
    </lineage>
</organism>
<reference evidence="1 2" key="1">
    <citation type="submission" date="2017-08" db="EMBL/GenBank/DDBJ databases">
        <title>The complete genome sequence of Maribacter sp. B1, isolated from deep-sea sediment.</title>
        <authorList>
            <person name="Wu Y.-H."/>
            <person name="Cheng H."/>
            <person name="Xu X.-W."/>
        </authorList>
    </citation>
    <scope>NUCLEOTIDE SEQUENCE [LARGE SCALE GENOMIC DNA]</scope>
    <source>
        <strain evidence="1 2">B1</strain>
    </source>
</reference>
<accession>A0A223V8N3</accession>
<proteinExistence type="predicted"/>
<keyword evidence="2" id="KW-1185">Reference proteome</keyword>
<dbReference type="AlphaFoldDB" id="A0A223V8N3"/>
<dbReference type="OrthoDB" id="283474at2"/>
<dbReference type="InterPro" id="IPR021471">
    <property type="entry name" value="DUF3124"/>
</dbReference>
<gene>
    <name evidence="1" type="ORF">CJ263_16065</name>
</gene>
<dbReference type="RefSeq" id="WP_094998209.1">
    <property type="nucleotide sequence ID" value="NZ_BMJL01000024.1"/>
</dbReference>